<dbReference type="Proteomes" id="UP000800092">
    <property type="component" value="Unassembled WGS sequence"/>
</dbReference>
<evidence type="ECO:0000256" key="1">
    <source>
        <dbReference type="ARBA" id="ARBA00000900"/>
    </source>
</evidence>
<dbReference type="AlphaFoldDB" id="A0A6A6H9M3"/>
<name>A0A6A6H9M3_VIRVR</name>
<accession>A0A6A6H9M3</accession>
<keyword evidence="6" id="KW-0479">Metal-binding</keyword>
<dbReference type="Pfam" id="PF13639">
    <property type="entry name" value="zf-RING_2"/>
    <property type="match status" value="1"/>
</dbReference>
<evidence type="ECO:0000256" key="3">
    <source>
        <dbReference type="ARBA" id="ARBA00022679"/>
    </source>
</evidence>
<proteinExistence type="predicted"/>
<dbReference type="OrthoDB" id="21204at2759"/>
<evidence type="ECO:0000256" key="6">
    <source>
        <dbReference type="PROSITE-ProRule" id="PRU00175"/>
    </source>
</evidence>
<feature type="domain" description="RING-type" evidence="8">
    <location>
        <begin position="9"/>
        <end position="49"/>
    </location>
</feature>
<gene>
    <name evidence="9" type="ORF">EV356DRAFT_523554</name>
</gene>
<keyword evidence="4" id="KW-0805">Transcription regulation</keyword>
<dbReference type="EC" id="2.3.2.27" evidence="2"/>
<keyword evidence="5" id="KW-0804">Transcription</keyword>
<dbReference type="GO" id="GO:0000209">
    <property type="term" value="P:protein polyubiquitination"/>
    <property type="evidence" value="ECO:0007669"/>
    <property type="project" value="TreeGrafter"/>
</dbReference>
<dbReference type="GO" id="GO:0006513">
    <property type="term" value="P:protein monoubiquitination"/>
    <property type="evidence" value="ECO:0007669"/>
    <property type="project" value="TreeGrafter"/>
</dbReference>
<dbReference type="GO" id="GO:0008270">
    <property type="term" value="F:zinc ion binding"/>
    <property type="evidence" value="ECO:0007669"/>
    <property type="project" value="UniProtKB-KW"/>
</dbReference>
<evidence type="ECO:0000313" key="10">
    <source>
        <dbReference type="Proteomes" id="UP000800092"/>
    </source>
</evidence>
<dbReference type="GO" id="GO:0061630">
    <property type="term" value="F:ubiquitin protein ligase activity"/>
    <property type="evidence" value="ECO:0007669"/>
    <property type="project" value="UniProtKB-EC"/>
</dbReference>
<dbReference type="Gene3D" id="3.30.40.10">
    <property type="entry name" value="Zinc/RING finger domain, C3HC4 (zinc finger)"/>
    <property type="match status" value="1"/>
</dbReference>
<dbReference type="SMART" id="SM00184">
    <property type="entry name" value="RING"/>
    <property type="match status" value="1"/>
</dbReference>
<feature type="region of interest" description="Disordered" evidence="7">
    <location>
        <begin position="79"/>
        <end position="113"/>
    </location>
</feature>
<dbReference type="PANTHER" id="PTHR46077">
    <property type="entry name" value="E3 UBIQUITIN-PROTEIN LIGASE TOPORS"/>
    <property type="match status" value="1"/>
</dbReference>
<protein>
    <recommendedName>
        <fullName evidence="2">RING-type E3 ubiquitin transferase</fullName>
        <ecNumber evidence="2">2.3.2.27</ecNumber>
    </recommendedName>
</protein>
<evidence type="ECO:0000256" key="5">
    <source>
        <dbReference type="ARBA" id="ARBA00023163"/>
    </source>
</evidence>
<sequence>MPSSSAAPCIICLDAVTERAVAVPCNHLNFDFLCLVSWLQERSKCPLCNAHVEEVQYDWRSPDDYKTYRIDAISEARPNPLPTSSSITARVQRQRRPPRPRRLPPIQWGRPANVDEDAPLRQRRRIYQNQMYSLHVGSNRVSRFRDFTPQTFAASEELQSRARMFARRELQVFEFLNTDANQSRDQGAGRRARNAEFLLEYIVAILKTIDIKGSEGQAEEMLQEFLGRDSARLFLHELGAWLRSPYMTLEHWDRAVQYPK</sequence>
<evidence type="ECO:0000313" key="9">
    <source>
        <dbReference type="EMBL" id="KAF2234722.1"/>
    </source>
</evidence>
<evidence type="ECO:0000256" key="7">
    <source>
        <dbReference type="SAM" id="MobiDB-lite"/>
    </source>
</evidence>
<dbReference type="EMBL" id="ML991796">
    <property type="protein sequence ID" value="KAF2234722.1"/>
    <property type="molecule type" value="Genomic_DNA"/>
</dbReference>
<dbReference type="SUPFAM" id="SSF57850">
    <property type="entry name" value="RING/U-box"/>
    <property type="match status" value="1"/>
</dbReference>
<reference evidence="9" key="1">
    <citation type="journal article" date="2020" name="Stud. Mycol.">
        <title>101 Dothideomycetes genomes: a test case for predicting lifestyles and emergence of pathogens.</title>
        <authorList>
            <person name="Haridas S."/>
            <person name="Albert R."/>
            <person name="Binder M."/>
            <person name="Bloem J."/>
            <person name="Labutti K."/>
            <person name="Salamov A."/>
            <person name="Andreopoulos B."/>
            <person name="Baker S."/>
            <person name="Barry K."/>
            <person name="Bills G."/>
            <person name="Bluhm B."/>
            <person name="Cannon C."/>
            <person name="Castanera R."/>
            <person name="Culley D."/>
            <person name="Daum C."/>
            <person name="Ezra D."/>
            <person name="Gonzalez J."/>
            <person name="Henrissat B."/>
            <person name="Kuo A."/>
            <person name="Liang C."/>
            <person name="Lipzen A."/>
            <person name="Lutzoni F."/>
            <person name="Magnuson J."/>
            <person name="Mondo S."/>
            <person name="Nolan M."/>
            <person name="Ohm R."/>
            <person name="Pangilinan J."/>
            <person name="Park H.-J."/>
            <person name="Ramirez L."/>
            <person name="Alfaro M."/>
            <person name="Sun H."/>
            <person name="Tritt A."/>
            <person name="Yoshinaga Y."/>
            <person name="Zwiers L.-H."/>
            <person name="Turgeon B."/>
            <person name="Goodwin S."/>
            <person name="Spatafora J."/>
            <person name="Crous P."/>
            <person name="Grigoriev I."/>
        </authorList>
    </citation>
    <scope>NUCLEOTIDE SEQUENCE</scope>
    <source>
        <strain evidence="9">Tuck. ex Michener</strain>
    </source>
</reference>
<feature type="compositionally biased region" description="Basic residues" evidence="7">
    <location>
        <begin position="92"/>
        <end position="102"/>
    </location>
</feature>
<dbReference type="InterPro" id="IPR013083">
    <property type="entry name" value="Znf_RING/FYVE/PHD"/>
</dbReference>
<dbReference type="PANTHER" id="PTHR46077:SF1">
    <property type="entry name" value="TOP1 BINDING ARGININE_SERINE RICH PROTEIN, E3 UBIQUITIN LIGASE"/>
    <property type="match status" value="1"/>
</dbReference>
<keyword evidence="10" id="KW-1185">Reference proteome</keyword>
<keyword evidence="3" id="KW-0808">Transferase</keyword>
<organism evidence="9 10">
    <name type="scientific">Viridothelium virens</name>
    <name type="common">Speckled blister lichen</name>
    <name type="synonym">Trypethelium virens</name>
    <dbReference type="NCBI Taxonomy" id="1048519"/>
    <lineage>
        <taxon>Eukaryota</taxon>
        <taxon>Fungi</taxon>
        <taxon>Dikarya</taxon>
        <taxon>Ascomycota</taxon>
        <taxon>Pezizomycotina</taxon>
        <taxon>Dothideomycetes</taxon>
        <taxon>Dothideomycetes incertae sedis</taxon>
        <taxon>Trypetheliales</taxon>
        <taxon>Trypetheliaceae</taxon>
        <taxon>Viridothelium</taxon>
    </lineage>
</organism>
<evidence type="ECO:0000256" key="2">
    <source>
        <dbReference type="ARBA" id="ARBA00012483"/>
    </source>
</evidence>
<keyword evidence="6" id="KW-0863">Zinc-finger</keyword>
<dbReference type="InterPro" id="IPR001841">
    <property type="entry name" value="Znf_RING"/>
</dbReference>
<keyword evidence="6" id="KW-0862">Zinc</keyword>
<dbReference type="PROSITE" id="PS50089">
    <property type="entry name" value="ZF_RING_2"/>
    <property type="match status" value="1"/>
</dbReference>
<evidence type="ECO:0000256" key="4">
    <source>
        <dbReference type="ARBA" id="ARBA00023015"/>
    </source>
</evidence>
<comment type="catalytic activity">
    <reaction evidence="1">
        <text>S-ubiquitinyl-[E2 ubiquitin-conjugating enzyme]-L-cysteine + [acceptor protein]-L-lysine = [E2 ubiquitin-conjugating enzyme]-L-cysteine + N(6)-ubiquitinyl-[acceptor protein]-L-lysine.</text>
        <dbReference type="EC" id="2.3.2.27"/>
    </reaction>
</comment>
<evidence type="ECO:0000259" key="8">
    <source>
        <dbReference type="PROSITE" id="PS50089"/>
    </source>
</evidence>